<gene>
    <name evidence="1" type="ORF">BJ980_002337</name>
</gene>
<evidence type="ECO:0000313" key="2">
    <source>
        <dbReference type="Proteomes" id="UP000540656"/>
    </source>
</evidence>
<dbReference type="Proteomes" id="UP000540656">
    <property type="component" value="Unassembled WGS sequence"/>
</dbReference>
<comment type="caution">
    <text evidence="1">The sequence shown here is derived from an EMBL/GenBank/DDBJ whole genome shotgun (WGS) entry which is preliminary data.</text>
</comment>
<evidence type="ECO:0008006" key="3">
    <source>
        <dbReference type="Google" id="ProtNLM"/>
    </source>
</evidence>
<accession>A0A7Y9UTX3</accession>
<proteinExistence type="predicted"/>
<evidence type="ECO:0000313" key="1">
    <source>
        <dbReference type="EMBL" id="NYG59414.1"/>
    </source>
</evidence>
<dbReference type="AlphaFoldDB" id="A0A7Y9UTX3"/>
<keyword evidence="2" id="KW-1185">Reference proteome</keyword>
<reference evidence="1 2" key="1">
    <citation type="submission" date="2020-07" db="EMBL/GenBank/DDBJ databases">
        <title>Sequencing the genomes of 1000 actinobacteria strains.</title>
        <authorList>
            <person name="Klenk H.-P."/>
        </authorList>
    </citation>
    <scope>NUCLEOTIDE SEQUENCE [LARGE SCALE GENOMIC DNA]</scope>
    <source>
        <strain evidence="1 2">DSM 23819</strain>
    </source>
</reference>
<sequence>MNDPIVLPAMDKAQAASWHAIMALYAKLPENWALVGGQLVHLHCAERGAYPTRPTTDADAVVNIRADPLMLTRFTAALVDLGFTADTSGEGHQHRWRRGLAQVDVLIPEGIGERAASRHGIGGAPTVSSPGTASRHCVDFVVLASLVAARDFRTSPLSLKDKLRLKRMIGHCQADSAAMGVDEADAHLDRLSLALDR</sequence>
<dbReference type="RefSeq" id="WP_179502464.1">
    <property type="nucleotide sequence ID" value="NZ_JACCAA010000001.1"/>
</dbReference>
<dbReference type="EMBL" id="JACCAA010000001">
    <property type="protein sequence ID" value="NYG59414.1"/>
    <property type="molecule type" value="Genomic_DNA"/>
</dbReference>
<protein>
    <recommendedName>
        <fullName evidence="3">Nucleotidyltransferase family protein</fullName>
    </recommendedName>
</protein>
<organism evidence="1 2">
    <name type="scientific">Nocardioides daedukensis</name>
    <dbReference type="NCBI Taxonomy" id="634462"/>
    <lineage>
        <taxon>Bacteria</taxon>
        <taxon>Bacillati</taxon>
        <taxon>Actinomycetota</taxon>
        <taxon>Actinomycetes</taxon>
        <taxon>Propionibacteriales</taxon>
        <taxon>Nocardioidaceae</taxon>
        <taxon>Nocardioides</taxon>
    </lineage>
</organism>
<name>A0A7Y9UTX3_9ACTN</name>